<gene>
    <name evidence="1" type="ORF">FNW21_06495</name>
</gene>
<dbReference type="Proteomes" id="UP000316371">
    <property type="component" value="Unassembled WGS sequence"/>
</dbReference>
<organism evidence="1 2">
    <name type="scientific">Flavobacterium restrictum</name>
    <dbReference type="NCBI Taxonomy" id="2594428"/>
    <lineage>
        <taxon>Bacteria</taxon>
        <taxon>Pseudomonadati</taxon>
        <taxon>Bacteroidota</taxon>
        <taxon>Flavobacteriia</taxon>
        <taxon>Flavobacteriales</taxon>
        <taxon>Flavobacteriaceae</taxon>
        <taxon>Flavobacterium</taxon>
    </lineage>
</organism>
<sequence length="99" mass="12103">MAFKVQQQIRAELELDEIIYYYENIQIGLGNRFLIDYENLIDTLETYPFFEQKYNIIRKLPFKKFPYTIHFQIDEFENIVYIESISCDYQNPSNTRLKL</sequence>
<reference evidence="1 2" key="1">
    <citation type="submission" date="2019-07" db="EMBL/GenBank/DDBJ databases">
        <title>Novel species of Flavobacterium.</title>
        <authorList>
            <person name="Liu Q."/>
            <person name="Xin Y.-H."/>
        </authorList>
    </citation>
    <scope>NUCLEOTIDE SEQUENCE [LARGE SCALE GENOMIC DNA]</scope>
    <source>
        <strain evidence="1 2">LB1R34</strain>
    </source>
</reference>
<dbReference type="OrthoDB" id="595476at2"/>
<dbReference type="AlphaFoldDB" id="A0A553E5X4"/>
<dbReference type="EMBL" id="VJZT01000005">
    <property type="protein sequence ID" value="TRX40375.1"/>
    <property type="molecule type" value="Genomic_DNA"/>
</dbReference>
<name>A0A553E5X4_9FLAO</name>
<accession>A0A553E5X4</accession>
<dbReference type="Gene3D" id="3.30.2310.20">
    <property type="entry name" value="RelE-like"/>
    <property type="match status" value="1"/>
</dbReference>
<proteinExistence type="predicted"/>
<dbReference type="InterPro" id="IPR035093">
    <property type="entry name" value="RelE/ParE_toxin_dom_sf"/>
</dbReference>
<evidence type="ECO:0000313" key="1">
    <source>
        <dbReference type="EMBL" id="TRX40375.1"/>
    </source>
</evidence>
<comment type="caution">
    <text evidence="1">The sequence shown here is derived from an EMBL/GenBank/DDBJ whole genome shotgun (WGS) entry which is preliminary data.</text>
</comment>
<evidence type="ECO:0000313" key="2">
    <source>
        <dbReference type="Proteomes" id="UP000316371"/>
    </source>
</evidence>
<keyword evidence="2" id="KW-1185">Reference proteome</keyword>
<protein>
    <submittedName>
        <fullName evidence="1">Type II toxin-antitoxin system RelE/ParE family toxin</fullName>
    </submittedName>
</protein>
<dbReference type="RefSeq" id="WP_144255933.1">
    <property type="nucleotide sequence ID" value="NZ_VJZT01000005.1"/>
</dbReference>